<dbReference type="EMBL" id="CP012029">
    <property type="protein sequence ID" value="ALO26085.1"/>
    <property type="molecule type" value="Genomic_DNA"/>
</dbReference>
<evidence type="ECO:0000313" key="2">
    <source>
        <dbReference type="Proteomes" id="UP000058857"/>
    </source>
</evidence>
<dbReference type="PATRIC" id="fig|280505.15.peg.1768"/>
<protein>
    <submittedName>
        <fullName evidence="1">Uncharacterized protein</fullName>
    </submittedName>
</protein>
<sequence length="54" mass="6551">MGLQKVLTFHSLIFQILYKTMERSKNIEDKTKEILKVRCCEFRFLRLFGLFSLH</sequence>
<gene>
    <name evidence="1" type="ORF">LBBP_01804</name>
</gene>
<dbReference type="Proteomes" id="UP000058857">
    <property type="component" value="Chromosome 1"/>
</dbReference>
<evidence type="ECO:0000313" key="1">
    <source>
        <dbReference type="EMBL" id="ALO26085.1"/>
    </source>
</evidence>
<name>A0A0S2IRE1_LEPBO</name>
<organism evidence="1">
    <name type="scientific">Leptospira borgpetersenii serovar Ballum</name>
    <dbReference type="NCBI Taxonomy" id="280505"/>
    <lineage>
        <taxon>Bacteria</taxon>
        <taxon>Pseudomonadati</taxon>
        <taxon>Spirochaetota</taxon>
        <taxon>Spirochaetia</taxon>
        <taxon>Leptospirales</taxon>
        <taxon>Leptospiraceae</taxon>
        <taxon>Leptospira</taxon>
    </lineage>
</organism>
<proteinExistence type="predicted"/>
<dbReference type="AlphaFoldDB" id="A0A0S2IRE1"/>
<reference evidence="1 2" key="1">
    <citation type="journal article" date="2015" name="PLoS Negl. Trop. Dis.">
        <title>Distribution of Plasmids in Distinct Leptospira Pathogenic Species.</title>
        <authorList>
            <person name="Wang Y."/>
            <person name="Zhuang X."/>
            <person name="Zhong Y."/>
            <person name="Zhang C."/>
            <person name="Zhang Y."/>
            <person name="Zeng L."/>
            <person name="Zhu Y."/>
            <person name="He P."/>
            <person name="Dong K."/>
            <person name="Pal U."/>
            <person name="Guo X."/>
            <person name="Qin J."/>
        </authorList>
    </citation>
    <scope>NUCLEOTIDE SEQUENCE [LARGE SCALE GENOMIC DNA]</scope>
    <source>
        <strain evidence="1 2">56604</strain>
    </source>
</reference>
<accession>A0A0S2IRE1</accession>